<dbReference type="OrthoDB" id="7068596at2"/>
<evidence type="ECO:0000313" key="4">
    <source>
        <dbReference type="Proteomes" id="UP000013117"/>
    </source>
</evidence>
<gene>
    <name evidence="3" type="ORF">F960_03527</name>
</gene>
<feature type="compositionally biased region" description="Polar residues" evidence="1">
    <location>
        <begin position="66"/>
        <end position="84"/>
    </location>
</feature>
<dbReference type="GeneID" id="84211842"/>
<protein>
    <recommendedName>
        <fullName evidence="2">DUF4124 domain-containing protein</fullName>
    </recommendedName>
</protein>
<evidence type="ECO:0000313" key="3">
    <source>
        <dbReference type="EMBL" id="ENV32141.1"/>
    </source>
</evidence>
<dbReference type="Pfam" id="PF13511">
    <property type="entry name" value="DUF4124"/>
    <property type="match status" value="1"/>
</dbReference>
<dbReference type="EMBL" id="APPN01000080">
    <property type="protein sequence ID" value="ENV32141.1"/>
    <property type="molecule type" value="Genomic_DNA"/>
</dbReference>
<reference evidence="3 4" key="1">
    <citation type="submission" date="2013-02" db="EMBL/GenBank/DDBJ databases">
        <title>The Genome Sequence of Acinetobacter gerneri CIP 107464.</title>
        <authorList>
            <consortium name="The Broad Institute Genome Sequencing Platform"/>
            <consortium name="The Broad Institute Genome Sequencing Center for Infectious Disease"/>
            <person name="Cerqueira G."/>
            <person name="Feldgarden M."/>
            <person name="Courvalin P."/>
            <person name="Perichon B."/>
            <person name="Grillot-Courvalin C."/>
            <person name="Clermont D."/>
            <person name="Rocha E."/>
            <person name="Yoon E.-J."/>
            <person name="Nemec A."/>
            <person name="Walker B."/>
            <person name="Young S.K."/>
            <person name="Zeng Q."/>
            <person name="Gargeya S."/>
            <person name="Fitzgerald M."/>
            <person name="Haas B."/>
            <person name="Abouelleil A."/>
            <person name="Alvarado L."/>
            <person name="Arachchi H.M."/>
            <person name="Berlin A.M."/>
            <person name="Chapman S.B."/>
            <person name="Dewar J."/>
            <person name="Goldberg J."/>
            <person name="Griggs A."/>
            <person name="Gujja S."/>
            <person name="Hansen M."/>
            <person name="Howarth C."/>
            <person name="Imamovic A."/>
            <person name="Larimer J."/>
            <person name="McCowan C."/>
            <person name="Murphy C."/>
            <person name="Neiman D."/>
            <person name="Pearson M."/>
            <person name="Priest M."/>
            <person name="Roberts A."/>
            <person name="Saif S."/>
            <person name="Shea T."/>
            <person name="Sisk P."/>
            <person name="Sykes S."/>
            <person name="Wortman J."/>
            <person name="Nusbaum C."/>
            <person name="Birren B."/>
        </authorList>
    </citation>
    <scope>NUCLEOTIDE SEQUENCE [LARGE SCALE GENOMIC DNA]</scope>
    <source>
        <strain evidence="3 4">CIP 107464</strain>
    </source>
</reference>
<feature type="compositionally biased region" description="Low complexity" evidence="1">
    <location>
        <begin position="107"/>
        <end position="122"/>
    </location>
</feature>
<dbReference type="AlphaFoldDB" id="N8Y663"/>
<comment type="caution">
    <text evidence="3">The sequence shown here is derived from an EMBL/GenBank/DDBJ whole genome shotgun (WGS) entry which is preliminary data.</text>
</comment>
<dbReference type="Proteomes" id="UP000013117">
    <property type="component" value="Unassembled WGS sequence"/>
</dbReference>
<evidence type="ECO:0000259" key="2">
    <source>
        <dbReference type="Pfam" id="PF13511"/>
    </source>
</evidence>
<dbReference type="PATRIC" id="fig|1120926.3.peg.3423"/>
<accession>N8Y663</accession>
<dbReference type="HOGENOM" id="CLU_1860873_0_0_6"/>
<evidence type="ECO:0000256" key="1">
    <source>
        <dbReference type="SAM" id="MobiDB-lite"/>
    </source>
</evidence>
<feature type="region of interest" description="Disordered" evidence="1">
    <location>
        <begin position="64"/>
        <end position="137"/>
    </location>
</feature>
<organism evidence="3 4">
    <name type="scientific">Acinetobacter gerneri DSM 14967 = CIP 107464 = MTCC 9824</name>
    <dbReference type="NCBI Taxonomy" id="1120926"/>
    <lineage>
        <taxon>Bacteria</taxon>
        <taxon>Pseudomonadati</taxon>
        <taxon>Pseudomonadota</taxon>
        <taxon>Gammaproteobacteria</taxon>
        <taxon>Moraxellales</taxon>
        <taxon>Moraxellaceae</taxon>
        <taxon>Acinetobacter</taxon>
    </lineage>
</organism>
<feature type="domain" description="DUF4124" evidence="2">
    <location>
        <begin position="23"/>
        <end position="71"/>
    </location>
</feature>
<sequence>MLQNHFSAKYSLSIFFVIYFIFCSTSSFAEDFYKWVDANGSTHYTRTPPPKNIRHKTVVETYGWKTPTNAPSQSPVPTNNQTFNHPDGAIAPETSQNNPATHQMPEPALAPATTLPNTAPAPSSKTFPHTSVSPVMN</sequence>
<feature type="compositionally biased region" description="Polar residues" evidence="1">
    <location>
        <begin position="123"/>
        <end position="137"/>
    </location>
</feature>
<dbReference type="eggNOG" id="ENOG50339YA">
    <property type="taxonomic scope" value="Bacteria"/>
</dbReference>
<name>N8Y663_9GAMM</name>
<keyword evidence="4" id="KW-1185">Reference proteome</keyword>
<proteinExistence type="predicted"/>
<dbReference type="STRING" id="202952.GCA_000747725_03355"/>
<dbReference type="RefSeq" id="WP_004867512.1">
    <property type="nucleotide sequence ID" value="NZ_ASYY01000048.1"/>
</dbReference>
<dbReference type="InterPro" id="IPR025392">
    <property type="entry name" value="DUF4124"/>
</dbReference>